<feature type="signal peptide" evidence="1">
    <location>
        <begin position="1"/>
        <end position="16"/>
    </location>
</feature>
<sequence>MKTIIFVMLFSVSALTACNMRKHDQSAQKLTGQWELNYITGPRIAFNGLYPNAKPIINFKENPEEINGNTSCNGFSCKLTIDGNKMTIAEPGPMTMRYCEGGGEKVFLDMLKKVNAYEVKENTLTMLQGDLPLMRFTKK</sequence>
<evidence type="ECO:0000259" key="2">
    <source>
        <dbReference type="Pfam" id="PF03724"/>
    </source>
</evidence>
<dbReference type="Pfam" id="PF03724">
    <property type="entry name" value="META"/>
    <property type="match status" value="1"/>
</dbReference>
<dbReference type="HOGENOM" id="CLU_075808_3_3_10"/>
<accession>C6Y0H7</accession>
<dbReference type="InterPro" id="IPR053147">
    <property type="entry name" value="Hsp_HslJ-like"/>
</dbReference>
<organism evidence="3 4">
    <name type="scientific">Pedobacter heparinus (strain ATCC 13125 / DSM 2366 / CIP 104194 / JCM 7457 / NBRC 12017 / NCIMB 9290 / NRRL B-14731 / HIM 762-3)</name>
    <dbReference type="NCBI Taxonomy" id="485917"/>
    <lineage>
        <taxon>Bacteria</taxon>
        <taxon>Pseudomonadati</taxon>
        <taxon>Bacteroidota</taxon>
        <taxon>Sphingobacteriia</taxon>
        <taxon>Sphingobacteriales</taxon>
        <taxon>Sphingobacteriaceae</taxon>
        <taxon>Pedobacter</taxon>
    </lineage>
</organism>
<dbReference type="KEGG" id="phe:Phep_0514"/>
<dbReference type="Gene3D" id="2.40.128.270">
    <property type="match status" value="1"/>
</dbReference>
<dbReference type="PROSITE" id="PS51257">
    <property type="entry name" value="PROKAR_LIPOPROTEIN"/>
    <property type="match status" value="1"/>
</dbReference>
<dbReference type="InterPro" id="IPR005184">
    <property type="entry name" value="DUF306_Meta_HslJ"/>
</dbReference>
<proteinExistence type="predicted"/>
<dbReference type="PANTHER" id="PTHR35535">
    <property type="entry name" value="HEAT SHOCK PROTEIN HSLJ"/>
    <property type="match status" value="1"/>
</dbReference>
<dbReference type="InterPro" id="IPR038670">
    <property type="entry name" value="HslJ-like_sf"/>
</dbReference>
<keyword evidence="4" id="KW-1185">Reference proteome</keyword>
<name>C6Y0H7_PEDHD</name>
<evidence type="ECO:0000313" key="4">
    <source>
        <dbReference type="Proteomes" id="UP000000852"/>
    </source>
</evidence>
<dbReference type="PANTHER" id="PTHR35535:SF2">
    <property type="entry name" value="DUF306 DOMAIN-CONTAINING PROTEIN"/>
    <property type="match status" value="1"/>
</dbReference>
<feature type="domain" description="DUF306" evidence="2">
    <location>
        <begin position="28"/>
        <end position="136"/>
    </location>
</feature>
<dbReference type="Proteomes" id="UP000000852">
    <property type="component" value="Chromosome"/>
</dbReference>
<dbReference type="eggNOG" id="COG3187">
    <property type="taxonomic scope" value="Bacteria"/>
</dbReference>
<dbReference type="RefSeq" id="WP_012780691.1">
    <property type="nucleotide sequence ID" value="NC_013061.1"/>
</dbReference>
<gene>
    <name evidence="3" type="ordered locus">Phep_0514</name>
</gene>
<reference evidence="3 4" key="1">
    <citation type="journal article" date="2009" name="Stand. Genomic Sci.">
        <title>Complete genome sequence of Pedobacter heparinus type strain (HIM 762-3).</title>
        <authorList>
            <person name="Han C."/>
            <person name="Spring S."/>
            <person name="Lapidus A."/>
            <person name="Del Rio T.G."/>
            <person name="Tice H."/>
            <person name="Copeland A."/>
            <person name="Cheng J.F."/>
            <person name="Lucas S."/>
            <person name="Chen F."/>
            <person name="Nolan M."/>
            <person name="Bruce D."/>
            <person name="Goodwin L."/>
            <person name="Pitluck S."/>
            <person name="Ivanova N."/>
            <person name="Mavromatis K."/>
            <person name="Mikhailova N."/>
            <person name="Pati A."/>
            <person name="Chen A."/>
            <person name="Palaniappan K."/>
            <person name="Land M."/>
            <person name="Hauser L."/>
            <person name="Chang Y.J."/>
            <person name="Jeffries C.C."/>
            <person name="Saunders E."/>
            <person name="Chertkov O."/>
            <person name="Brettin T."/>
            <person name="Goker M."/>
            <person name="Rohde M."/>
            <person name="Bristow J."/>
            <person name="Eisen J.A."/>
            <person name="Markowitz V."/>
            <person name="Hugenholtz P."/>
            <person name="Kyrpides N.C."/>
            <person name="Klenk H.P."/>
            <person name="Detter J.C."/>
        </authorList>
    </citation>
    <scope>NUCLEOTIDE SEQUENCE [LARGE SCALE GENOMIC DNA]</scope>
    <source>
        <strain evidence="4">ATCC 13125 / DSM 2366 / CIP 104194 / JCM 7457 / NBRC 12017 / NCIMB 9290 / NRRL B-14731 / HIM 762-3</strain>
    </source>
</reference>
<keyword evidence="1" id="KW-0732">Signal</keyword>
<feature type="chain" id="PRO_5002974654" description="DUF306 domain-containing protein" evidence="1">
    <location>
        <begin position="17"/>
        <end position="139"/>
    </location>
</feature>
<evidence type="ECO:0000256" key="1">
    <source>
        <dbReference type="SAM" id="SignalP"/>
    </source>
</evidence>
<dbReference type="AlphaFoldDB" id="C6Y0H7"/>
<evidence type="ECO:0000313" key="3">
    <source>
        <dbReference type="EMBL" id="ACU02738.1"/>
    </source>
</evidence>
<protein>
    <recommendedName>
        <fullName evidence="2">DUF306 domain-containing protein</fullName>
    </recommendedName>
</protein>
<dbReference type="EMBL" id="CP001681">
    <property type="protein sequence ID" value="ACU02738.1"/>
    <property type="molecule type" value="Genomic_DNA"/>
</dbReference>
<dbReference type="OrthoDB" id="880459at2"/>
<dbReference type="STRING" id="485917.Phep_0514"/>